<dbReference type="Proteomes" id="UP001167160">
    <property type="component" value="Unassembled WGS sequence"/>
</dbReference>
<dbReference type="Gene3D" id="3.40.50.1010">
    <property type="entry name" value="5'-nuclease"/>
    <property type="match status" value="1"/>
</dbReference>
<dbReference type="InterPro" id="IPR002716">
    <property type="entry name" value="PIN_dom"/>
</dbReference>
<evidence type="ECO:0000256" key="2">
    <source>
        <dbReference type="ARBA" id="ARBA00022722"/>
    </source>
</evidence>
<keyword evidence="9" id="KW-1185">Reference proteome</keyword>
<evidence type="ECO:0000313" key="8">
    <source>
        <dbReference type="EMBL" id="MCM2577984.1"/>
    </source>
</evidence>
<dbReference type="CDD" id="cd09873">
    <property type="entry name" value="PIN_Pae0151-like"/>
    <property type="match status" value="1"/>
</dbReference>
<gene>
    <name evidence="6" type="primary">vapC</name>
    <name evidence="8" type="ORF">M1E25_11540</name>
</gene>
<evidence type="ECO:0000256" key="4">
    <source>
        <dbReference type="ARBA" id="ARBA00022801"/>
    </source>
</evidence>
<feature type="domain" description="PIN" evidence="7">
    <location>
        <begin position="2"/>
        <end position="120"/>
    </location>
</feature>
<evidence type="ECO:0000313" key="9">
    <source>
        <dbReference type="Proteomes" id="UP001167160"/>
    </source>
</evidence>
<keyword evidence="6" id="KW-0800">Toxin</keyword>
<comment type="cofactor">
    <cofactor evidence="6">
        <name>Mg(2+)</name>
        <dbReference type="ChEBI" id="CHEBI:18420"/>
    </cofactor>
</comment>
<evidence type="ECO:0000256" key="5">
    <source>
        <dbReference type="ARBA" id="ARBA00022842"/>
    </source>
</evidence>
<dbReference type="PANTHER" id="PTHR35901">
    <property type="entry name" value="RIBONUCLEASE VAPC3"/>
    <property type="match status" value="1"/>
</dbReference>
<dbReference type="SUPFAM" id="SSF88723">
    <property type="entry name" value="PIN domain-like"/>
    <property type="match status" value="1"/>
</dbReference>
<dbReference type="Pfam" id="PF01850">
    <property type="entry name" value="PIN"/>
    <property type="match status" value="1"/>
</dbReference>
<accession>A0ABT0X879</accession>
<comment type="caution">
    <text evidence="8">The sequence shown here is derived from an EMBL/GenBank/DDBJ whole genome shotgun (WGS) entry which is preliminary data.</text>
</comment>
<keyword evidence="3 6" id="KW-0479">Metal-binding</keyword>
<dbReference type="InterPro" id="IPR029060">
    <property type="entry name" value="PIN-like_dom_sf"/>
</dbReference>
<dbReference type="HAMAP" id="MF_00265">
    <property type="entry name" value="VapC_Nob1"/>
    <property type="match status" value="1"/>
</dbReference>
<organism evidence="8 9">
    <name type="scientific">Streptomyces meridianus</name>
    <dbReference type="NCBI Taxonomy" id="2938945"/>
    <lineage>
        <taxon>Bacteria</taxon>
        <taxon>Bacillati</taxon>
        <taxon>Actinomycetota</taxon>
        <taxon>Actinomycetes</taxon>
        <taxon>Kitasatosporales</taxon>
        <taxon>Streptomycetaceae</taxon>
        <taxon>Streptomyces</taxon>
    </lineage>
</organism>
<dbReference type="RefSeq" id="WP_251413674.1">
    <property type="nucleotide sequence ID" value="NZ_JAMQGM010000024.1"/>
</dbReference>
<evidence type="ECO:0000259" key="7">
    <source>
        <dbReference type="Pfam" id="PF01850"/>
    </source>
</evidence>
<protein>
    <recommendedName>
        <fullName evidence="6">Ribonuclease VapC</fullName>
        <shortName evidence="6">RNase VapC</shortName>
        <ecNumber evidence="6">3.1.-.-</ecNumber>
    </recommendedName>
    <alternativeName>
        <fullName evidence="6">Toxin VapC</fullName>
    </alternativeName>
</protein>
<evidence type="ECO:0000256" key="6">
    <source>
        <dbReference type="HAMAP-Rule" id="MF_00265"/>
    </source>
</evidence>
<comment type="similarity">
    <text evidence="6">Belongs to the PINc/VapC protein family.</text>
</comment>
<evidence type="ECO:0000256" key="3">
    <source>
        <dbReference type="ARBA" id="ARBA00022723"/>
    </source>
</evidence>
<dbReference type="InterPro" id="IPR044153">
    <property type="entry name" value="PIN_Pae0151-like"/>
</dbReference>
<comment type="function">
    <text evidence="6">Toxic component of a toxin-antitoxin (TA) system. An RNase.</text>
</comment>
<keyword evidence="2 6" id="KW-0540">Nuclease</keyword>
<sequence length="130" mass="13858">MIVVDNSVLVSALVDGGPTGKACAARLSGERLVAPDVIDLEAANALRGLLLGRKITGREASRAIETLAVLPIERVPHGALLPGVWQLRHNYTPYDAAYVALAEHLHTSLVTGDARLHRANGARCPIELIR</sequence>
<dbReference type="InterPro" id="IPR022907">
    <property type="entry name" value="VapC_family"/>
</dbReference>
<reference evidence="8" key="1">
    <citation type="journal article" date="2023" name="Int. J. Syst. Evol. Microbiol.">
        <title>Streptomyces meridianus sp. nov. isolated from brackish water of the Tagus estuary in Alcochete, Portugal.</title>
        <authorList>
            <person name="Santos J.D.N."/>
            <person name="Klimek D."/>
            <person name="Calusinska M."/>
            <person name="Lobo Da Cunha A."/>
            <person name="Catita J."/>
            <person name="Goncalves H."/>
            <person name="Gonzalez I."/>
            <person name="Reyes F."/>
            <person name="Lage O.M."/>
        </authorList>
    </citation>
    <scope>NUCLEOTIDE SEQUENCE</scope>
    <source>
        <strain evidence="8">MTZ3.1</strain>
    </source>
</reference>
<evidence type="ECO:0000256" key="1">
    <source>
        <dbReference type="ARBA" id="ARBA00022649"/>
    </source>
</evidence>
<dbReference type="EC" id="3.1.-.-" evidence="6"/>
<name>A0ABT0X879_9ACTN</name>
<dbReference type="EMBL" id="JAMQGM010000024">
    <property type="protein sequence ID" value="MCM2577984.1"/>
    <property type="molecule type" value="Genomic_DNA"/>
</dbReference>
<dbReference type="PANTHER" id="PTHR35901:SF1">
    <property type="entry name" value="EXONUCLEASE VAPC9"/>
    <property type="match status" value="1"/>
</dbReference>
<proteinExistence type="inferred from homology"/>
<feature type="binding site" evidence="6">
    <location>
        <position position="95"/>
    </location>
    <ligand>
        <name>Mg(2+)</name>
        <dbReference type="ChEBI" id="CHEBI:18420"/>
    </ligand>
</feature>
<keyword evidence="1 6" id="KW-1277">Toxin-antitoxin system</keyword>
<keyword evidence="4 6" id="KW-0378">Hydrolase</keyword>
<dbReference type="InterPro" id="IPR051619">
    <property type="entry name" value="TypeII_TA_RNase_PINc/VapC"/>
</dbReference>
<feature type="binding site" evidence="6">
    <location>
        <position position="5"/>
    </location>
    <ligand>
        <name>Mg(2+)</name>
        <dbReference type="ChEBI" id="CHEBI:18420"/>
    </ligand>
</feature>
<keyword evidence="5 6" id="KW-0460">Magnesium</keyword>